<dbReference type="PANTHER" id="PTHR39322:SF1">
    <property type="entry name" value="ISOVALERYL-HOMOSERINE LACTONE SYNTHASE"/>
    <property type="match status" value="1"/>
</dbReference>
<dbReference type="GO" id="GO:0061579">
    <property type="term" value="F:N-acyl homoserine lactone synthase activity"/>
    <property type="evidence" value="ECO:0007669"/>
    <property type="project" value="UniProtKB-UniRule"/>
</dbReference>
<dbReference type="PROSITE" id="PS00949">
    <property type="entry name" value="AUTOINDUCER_SYNTH_1"/>
    <property type="match status" value="1"/>
</dbReference>
<protein>
    <recommendedName>
        <fullName evidence="2 9">Acyl-homoserine-lactone synthase</fullName>
        <ecNumber evidence="1 9">2.3.1.184</ecNumber>
    </recommendedName>
    <alternativeName>
        <fullName evidence="9">Autoinducer synthesis protein</fullName>
    </alternativeName>
</protein>
<dbReference type="EC" id="2.3.1.184" evidence="1 9"/>
<dbReference type="PROSITE" id="PS51187">
    <property type="entry name" value="AUTOINDUCER_SYNTH_2"/>
    <property type="match status" value="1"/>
</dbReference>
<keyword evidence="11" id="KW-1185">Reference proteome</keyword>
<evidence type="ECO:0000256" key="2">
    <source>
        <dbReference type="ARBA" id="ARBA00018768"/>
    </source>
</evidence>
<keyword evidence="3 8" id="KW-0673">Quorum sensing</keyword>
<dbReference type="InterPro" id="IPR018311">
    <property type="entry name" value="Autoind_synth_CS"/>
</dbReference>
<keyword evidence="4 9" id="KW-0808">Transferase</keyword>
<dbReference type="AlphaFoldDB" id="A0A553H4A2"/>
<evidence type="ECO:0000256" key="1">
    <source>
        <dbReference type="ARBA" id="ARBA00012340"/>
    </source>
</evidence>
<evidence type="ECO:0000256" key="7">
    <source>
        <dbReference type="ARBA" id="ARBA00048576"/>
    </source>
</evidence>
<evidence type="ECO:0000313" key="10">
    <source>
        <dbReference type="EMBL" id="TRX76583.1"/>
    </source>
</evidence>
<sequence>MRMEEYGLADMDETLQATFGRFRYRQFIEKLGWRLPVRQPGQEWDQYDDANARYVLAFNDASELVGCARLICTLRPTLLEEVFPQTCVEAPPRQAAIWEMTRFTTAEPQLGMPLFWRSLEIARAHGAETIVGVVNRAMERYYVQAGVTFQRLGPVTLHQEEKILAIQLPTCLDLHPGARVETAAMETLKRSA</sequence>
<dbReference type="OrthoDB" id="6023281at2"/>
<keyword evidence="5 9" id="KW-0949">S-adenosyl-L-methionine</keyword>
<dbReference type="SUPFAM" id="SSF55729">
    <property type="entry name" value="Acyl-CoA N-acyltransferases (Nat)"/>
    <property type="match status" value="1"/>
</dbReference>
<dbReference type="Pfam" id="PF00765">
    <property type="entry name" value="Autoind_synth"/>
    <property type="match status" value="1"/>
</dbReference>
<dbReference type="Gene3D" id="3.40.630.30">
    <property type="match status" value="1"/>
</dbReference>
<proteinExistence type="inferred from homology"/>
<dbReference type="PRINTS" id="PR01549">
    <property type="entry name" value="AUTOINDCRSYN"/>
</dbReference>
<dbReference type="Proteomes" id="UP000315235">
    <property type="component" value="Unassembled WGS sequence"/>
</dbReference>
<comment type="catalytic activity">
    <reaction evidence="7 9">
        <text>a fatty acyl-[ACP] + S-adenosyl-L-methionine = an N-acyl-L-homoserine lactone + S-methyl-5'-thioadenosine + holo-[ACP] + H(+)</text>
        <dbReference type="Rhea" id="RHEA:10096"/>
        <dbReference type="Rhea" id="RHEA-COMP:9685"/>
        <dbReference type="Rhea" id="RHEA-COMP:14125"/>
        <dbReference type="ChEBI" id="CHEBI:15378"/>
        <dbReference type="ChEBI" id="CHEBI:17509"/>
        <dbReference type="ChEBI" id="CHEBI:55474"/>
        <dbReference type="ChEBI" id="CHEBI:59789"/>
        <dbReference type="ChEBI" id="CHEBI:64479"/>
        <dbReference type="ChEBI" id="CHEBI:138651"/>
        <dbReference type="EC" id="2.3.1.184"/>
    </reaction>
</comment>
<evidence type="ECO:0000256" key="9">
    <source>
        <dbReference type="RuleBase" id="RU361135"/>
    </source>
</evidence>
<accession>A0A553H4A2</accession>
<comment type="caution">
    <text evidence="10">The sequence shown here is derived from an EMBL/GenBank/DDBJ whole genome shotgun (WGS) entry which is preliminary data.</text>
</comment>
<evidence type="ECO:0000256" key="8">
    <source>
        <dbReference type="PROSITE-ProRule" id="PRU00533"/>
    </source>
</evidence>
<keyword evidence="6 8" id="KW-0071">Autoinducer synthesis</keyword>
<name>A0A553H4A2_9PSED</name>
<dbReference type="PANTHER" id="PTHR39322">
    <property type="entry name" value="ACYL-HOMOSERINE-LACTONE SYNTHASE"/>
    <property type="match status" value="1"/>
</dbReference>
<evidence type="ECO:0000313" key="11">
    <source>
        <dbReference type="Proteomes" id="UP000315235"/>
    </source>
</evidence>
<reference evidence="10 11" key="1">
    <citation type="submission" date="2019-07" db="EMBL/GenBank/DDBJ databases">
        <title>Pseudomonas mangiferae sp. nov., isolated from bark of mango tree in Thailand.</title>
        <authorList>
            <person name="Srisuk N."/>
            <person name="Anurat P."/>
        </authorList>
    </citation>
    <scope>NUCLEOTIDE SEQUENCE [LARGE SCALE GENOMIC DNA]</scope>
    <source>
        <strain evidence="10 11">DMKU_BBB3-04</strain>
    </source>
</reference>
<dbReference type="RefSeq" id="WP_143486214.1">
    <property type="nucleotide sequence ID" value="NZ_VJOY01000001.1"/>
</dbReference>
<dbReference type="InterPro" id="IPR001690">
    <property type="entry name" value="Autoind_synthase"/>
</dbReference>
<evidence type="ECO:0000256" key="6">
    <source>
        <dbReference type="ARBA" id="ARBA00022929"/>
    </source>
</evidence>
<organism evidence="10 11">
    <name type="scientific">Pseudomonas mangiferae</name>
    <dbReference type="NCBI Taxonomy" id="2593654"/>
    <lineage>
        <taxon>Bacteria</taxon>
        <taxon>Pseudomonadati</taxon>
        <taxon>Pseudomonadota</taxon>
        <taxon>Gammaproteobacteria</taxon>
        <taxon>Pseudomonadales</taxon>
        <taxon>Pseudomonadaceae</taxon>
        <taxon>Pseudomonas</taxon>
    </lineage>
</organism>
<dbReference type="GO" id="GO:0009372">
    <property type="term" value="P:quorum sensing"/>
    <property type="evidence" value="ECO:0007669"/>
    <property type="project" value="UniProtKB-UniRule"/>
</dbReference>
<dbReference type="InterPro" id="IPR016181">
    <property type="entry name" value="Acyl_CoA_acyltransferase"/>
</dbReference>
<evidence type="ECO:0000256" key="4">
    <source>
        <dbReference type="ARBA" id="ARBA00022679"/>
    </source>
</evidence>
<gene>
    <name evidence="10" type="ORF">FM069_00740</name>
</gene>
<dbReference type="GO" id="GO:0007165">
    <property type="term" value="P:signal transduction"/>
    <property type="evidence" value="ECO:0007669"/>
    <property type="project" value="TreeGrafter"/>
</dbReference>
<dbReference type="EMBL" id="VJOY01000001">
    <property type="protein sequence ID" value="TRX76583.1"/>
    <property type="molecule type" value="Genomic_DNA"/>
</dbReference>
<evidence type="ECO:0000256" key="5">
    <source>
        <dbReference type="ARBA" id="ARBA00022691"/>
    </source>
</evidence>
<evidence type="ECO:0000256" key="3">
    <source>
        <dbReference type="ARBA" id="ARBA00022654"/>
    </source>
</evidence>
<comment type="similarity">
    <text evidence="8 9">Belongs to the autoinducer synthase family.</text>
</comment>